<evidence type="ECO:0000256" key="3">
    <source>
        <dbReference type="ARBA" id="ARBA00022989"/>
    </source>
</evidence>
<dbReference type="CDD" id="cd13961">
    <property type="entry name" value="PT_UbiA_DGGGPS"/>
    <property type="match status" value="1"/>
</dbReference>
<evidence type="ECO:0000256" key="4">
    <source>
        <dbReference type="ARBA" id="ARBA00023136"/>
    </source>
</evidence>
<dbReference type="PANTHER" id="PTHR42723">
    <property type="entry name" value="CHLOROPHYLL SYNTHASE"/>
    <property type="match status" value="1"/>
</dbReference>
<evidence type="ECO:0000256" key="5">
    <source>
        <dbReference type="SAM" id="Phobius"/>
    </source>
</evidence>
<feature type="transmembrane region" description="Helical" evidence="5">
    <location>
        <begin position="88"/>
        <end position="121"/>
    </location>
</feature>
<protein>
    <submittedName>
        <fullName evidence="6">Prenyltransferase</fullName>
    </submittedName>
</protein>
<dbReference type="AlphaFoldDB" id="A0A5D0MFS9"/>
<evidence type="ECO:0000313" key="6">
    <source>
        <dbReference type="EMBL" id="TYB31886.1"/>
    </source>
</evidence>
<dbReference type="GO" id="GO:0016765">
    <property type="term" value="F:transferase activity, transferring alkyl or aryl (other than methyl) groups"/>
    <property type="evidence" value="ECO:0007669"/>
    <property type="project" value="InterPro"/>
</dbReference>
<feature type="transmembrane region" description="Helical" evidence="5">
    <location>
        <begin position="158"/>
        <end position="174"/>
    </location>
</feature>
<sequence>MFNFNKIKGFLNLVRPELPFSAGVCVILGEIIALGSLPSFSIMFLGFIYGFFLSGSAMILNDIFDIEVDRVNSPERPLPSGMISSKEAIIFASVITGLGLLSALLVGSLAVILYIVFWLVGFLYNWKFKEKGFFGNLFVSISVGFTNVFGGIVVDNPWSSSVLIFGLMIFLFDLSEEIAADTMDVEGDKKRNIKSIPILIGRKKSMYISSSLLFLEVLVSYLPLIFDFFGTSYLILISVTNMIILFLGIKLLKSQSIKKGRFYVRLLYLMALPGMFFSIISNLIF</sequence>
<dbReference type="InterPro" id="IPR044878">
    <property type="entry name" value="UbiA_sf"/>
</dbReference>
<comment type="caution">
    <text evidence="6">The sequence shown here is derived from an EMBL/GenBank/DDBJ whole genome shotgun (WGS) entry which is preliminary data.</text>
</comment>
<dbReference type="EMBL" id="VSIX01000024">
    <property type="protein sequence ID" value="TYB31886.1"/>
    <property type="molecule type" value="Genomic_DNA"/>
</dbReference>
<dbReference type="GO" id="GO:0016020">
    <property type="term" value="C:membrane"/>
    <property type="evidence" value="ECO:0007669"/>
    <property type="project" value="UniProtKB-SubCell"/>
</dbReference>
<accession>A0A5D0MFS9</accession>
<evidence type="ECO:0000256" key="2">
    <source>
        <dbReference type="ARBA" id="ARBA00022692"/>
    </source>
</evidence>
<reference evidence="6" key="1">
    <citation type="submission" date="2019-08" db="EMBL/GenBank/DDBJ databases">
        <title>Genomic characterization of a novel candidate phylum (ARYD3) from a high temperature, high salinity tertiary oil reservoir in north central Oklahoma, USA.</title>
        <authorList>
            <person name="Youssef N.H."/>
            <person name="Yadav A."/>
            <person name="Elshahed M.S."/>
        </authorList>
    </citation>
    <scope>NUCLEOTIDE SEQUENCE [LARGE SCALE GENOMIC DNA]</scope>
    <source>
        <strain evidence="6">ARYD3</strain>
    </source>
</reference>
<dbReference type="NCBIfam" id="NF009523">
    <property type="entry name" value="PRK12884.1"/>
    <property type="match status" value="1"/>
</dbReference>
<dbReference type="PANTHER" id="PTHR42723:SF1">
    <property type="entry name" value="CHLOROPHYLL SYNTHASE, CHLOROPLASTIC"/>
    <property type="match status" value="1"/>
</dbReference>
<dbReference type="Proteomes" id="UP000324143">
    <property type="component" value="Unassembled WGS sequence"/>
</dbReference>
<keyword evidence="4 5" id="KW-0472">Membrane</keyword>
<dbReference type="InterPro" id="IPR050475">
    <property type="entry name" value="Prenyltransferase_related"/>
</dbReference>
<name>A0A5D0MFS9_9BACT</name>
<dbReference type="Pfam" id="PF01040">
    <property type="entry name" value="UbiA"/>
    <property type="match status" value="1"/>
</dbReference>
<gene>
    <name evidence="6" type="ORF">FXF47_01805</name>
</gene>
<feature type="transmembrane region" description="Helical" evidence="5">
    <location>
        <begin position="206"/>
        <end position="226"/>
    </location>
</feature>
<feature type="transmembrane region" description="Helical" evidence="5">
    <location>
        <begin position="133"/>
        <end position="152"/>
    </location>
</feature>
<keyword evidence="3 5" id="KW-1133">Transmembrane helix</keyword>
<feature type="transmembrane region" description="Helical" evidence="5">
    <location>
        <begin position="264"/>
        <end position="284"/>
    </location>
</feature>
<dbReference type="Gene3D" id="1.20.120.1780">
    <property type="entry name" value="UbiA prenyltransferase"/>
    <property type="match status" value="1"/>
</dbReference>
<keyword evidence="7" id="KW-1185">Reference proteome</keyword>
<comment type="subcellular location">
    <subcellularLocation>
        <location evidence="1">Membrane</location>
        <topology evidence="1">Multi-pass membrane protein</topology>
    </subcellularLocation>
</comment>
<dbReference type="InterPro" id="IPR000537">
    <property type="entry name" value="UbiA_prenyltransferase"/>
</dbReference>
<organism evidence="6 7">
    <name type="scientific">Candidatus Mcinerneyibacterium aminivorans</name>
    <dbReference type="NCBI Taxonomy" id="2703815"/>
    <lineage>
        <taxon>Bacteria</taxon>
        <taxon>Candidatus Macinerneyibacteriota</taxon>
        <taxon>Candidatus Mcinerneyibacteria</taxon>
        <taxon>Candidatus Mcinerneyibacteriales</taxon>
        <taxon>Candidatus Mcinerneyibacteriaceae</taxon>
        <taxon>Candidatus Mcinerneyibacterium</taxon>
    </lineage>
</organism>
<keyword evidence="2 5" id="KW-0812">Transmembrane</keyword>
<evidence type="ECO:0000313" key="7">
    <source>
        <dbReference type="Proteomes" id="UP000324143"/>
    </source>
</evidence>
<evidence type="ECO:0000256" key="1">
    <source>
        <dbReference type="ARBA" id="ARBA00004141"/>
    </source>
</evidence>
<dbReference type="Gene3D" id="1.10.357.140">
    <property type="entry name" value="UbiA prenyltransferase"/>
    <property type="match status" value="1"/>
</dbReference>
<proteinExistence type="predicted"/>
<feature type="transmembrane region" description="Helical" evidence="5">
    <location>
        <begin position="232"/>
        <end position="252"/>
    </location>
</feature>